<keyword evidence="1" id="KW-0812">Transmembrane</keyword>
<feature type="transmembrane region" description="Helical" evidence="1">
    <location>
        <begin position="160"/>
        <end position="185"/>
    </location>
</feature>
<accession>A0A225MRZ5</accession>
<evidence type="ECO:0008006" key="4">
    <source>
        <dbReference type="Google" id="ProtNLM"/>
    </source>
</evidence>
<dbReference type="Pfam" id="PF07399">
    <property type="entry name" value="Na_H_antiport_3"/>
    <property type="match status" value="1"/>
</dbReference>
<organism evidence="2 3">
    <name type="scientific">Candidimonas nitroreducens</name>
    <dbReference type="NCBI Taxonomy" id="683354"/>
    <lineage>
        <taxon>Bacteria</taxon>
        <taxon>Pseudomonadati</taxon>
        <taxon>Pseudomonadota</taxon>
        <taxon>Betaproteobacteria</taxon>
        <taxon>Burkholderiales</taxon>
        <taxon>Alcaligenaceae</taxon>
        <taxon>Candidimonas</taxon>
    </lineage>
</organism>
<dbReference type="AlphaFoldDB" id="A0A225MRZ5"/>
<feature type="transmembrane region" description="Helical" evidence="1">
    <location>
        <begin position="83"/>
        <end position="101"/>
    </location>
</feature>
<dbReference type="RefSeq" id="WP_088602391.1">
    <property type="nucleotide sequence ID" value="NZ_NJIH01000003.1"/>
</dbReference>
<gene>
    <name evidence="2" type="ORF">CEY11_05760</name>
</gene>
<feature type="transmembrane region" description="Helical" evidence="1">
    <location>
        <begin position="51"/>
        <end position="74"/>
    </location>
</feature>
<dbReference type="Proteomes" id="UP000214603">
    <property type="component" value="Unassembled WGS sequence"/>
</dbReference>
<evidence type="ECO:0000313" key="3">
    <source>
        <dbReference type="Proteomes" id="UP000214603"/>
    </source>
</evidence>
<dbReference type="OrthoDB" id="248356at2"/>
<feature type="transmembrane region" description="Helical" evidence="1">
    <location>
        <begin position="121"/>
        <end position="148"/>
    </location>
</feature>
<dbReference type="EMBL" id="NJIH01000003">
    <property type="protein sequence ID" value="OWT63812.1"/>
    <property type="molecule type" value="Genomic_DNA"/>
</dbReference>
<name>A0A225MRZ5_9BURK</name>
<proteinExistence type="predicted"/>
<feature type="transmembrane region" description="Helical" evidence="1">
    <location>
        <begin position="342"/>
        <end position="362"/>
    </location>
</feature>
<keyword evidence="3" id="KW-1185">Reference proteome</keyword>
<dbReference type="InterPro" id="IPR009978">
    <property type="entry name" value="Na_H_antiport_3"/>
</dbReference>
<feature type="transmembrane region" description="Helical" evidence="1">
    <location>
        <begin position="205"/>
        <end position="228"/>
    </location>
</feature>
<feature type="transmembrane region" description="Helical" evidence="1">
    <location>
        <begin position="446"/>
        <end position="465"/>
    </location>
</feature>
<keyword evidence="1" id="KW-1133">Transmembrane helix</keyword>
<evidence type="ECO:0000256" key="1">
    <source>
        <dbReference type="SAM" id="Phobius"/>
    </source>
</evidence>
<keyword evidence="1" id="KW-0472">Membrane</keyword>
<feature type="transmembrane region" description="Helical" evidence="1">
    <location>
        <begin position="374"/>
        <end position="395"/>
    </location>
</feature>
<comment type="caution">
    <text evidence="2">The sequence shown here is derived from an EMBL/GenBank/DDBJ whole genome shotgun (WGS) entry which is preliminary data.</text>
</comment>
<sequence>MPNAIELMATVLFAVAVIHTFCVPVFARRAARGGGHAGLWHLLSEVEVVFGVWAFVLLVAMAALSGVSSAVAYLDGRNFTEPAFVFAVMVVAASRPILALVDMLVRGMARALPLRGEVATFFLTLSLVPLSGSFITEPAAMTLAALLLRDTCFRHGPHYGFKYLTLGVLFVNVSIGGVLTAYAAPAVLMVAHAFGWDTAYMAAHFGWRAALAVFINAGLLTVVCARILPGQPSGQGAAAVAAASSSTASSATASAPAAAAAGGVKGLSAGALAGKGAASDSAAPRRVRPPVPPAVMAVHLLFLAGVVLGSHHAAVFLSLLMFFIGYTEAYKRHQDPLMIKEGLMVGFFLAGLVVLGGMQGWWLQDLLAGLDPLVLYWGAAALTAVTDNAALTYLGSLVSGTSETWRYMLVAGAVTGGGLTVIANAPNPAGFALLKRYFPDGAISPGKLLLAAALPTLIAAGMFLLPVA</sequence>
<reference evidence="3" key="1">
    <citation type="submission" date="2017-06" db="EMBL/GenBank/DDBJ databases">
        <title>Herbaspirillum phytohormonus sp. nov., isolated from the root nodule of Robinia pseudoacacia in lead-zinc mine.</title>
        <authorList>
            <person name="Fan M."/>
            <person name="Lin Y."/>
        </authorList>
    </citation>
    <scope>NUCLEOTIDE SEQUENCE [LARGE SCALE GENOMIC DNA]</scope>
    <source>
        <strain evidence="3">SC-089</strain>
    </source>
</reference>
<evidence type="ECO:0000313" key="2">
    <source>
        <dbReference type="EMBL" id="OWT63812.1"/>
    </source>
</evidence>
<protein>
    <recommendedName>
        <fullName evidence="4">Na+/H+ antiporter</fullName>
    </recommendedName>
</protein>
<feature type="transmembrane region" description="Helical" evidence="1">
    <location>
        <begin position="407"/>
        <end position="426"/>
    </location>
</feature>